<dbReference type="GO" id="GO:0042802">
    <property type="term" value="F:identical protein binding"/>
    <property type="evidence" value="ECO:0007669"/>
    <property type="project" value="TreeGrafter"/>
</dbReference>
<comment type="caution">
    <text evidence="2">The sequence shown here is derived from an EMBL/GenBank/DDBJ whole genome shotgun (WGS) entry which is preliminary data.</text>
</comment>
<feature type="domain" description="CTP synthase N-terminal" evidence="1">
    <location>
        <begin position="10"/>
        <end position="64"/>
    </location>
</feature>
<name>X1FHL3_9ZZZZ</name>
<dbReference type="PANTHER" id="PTHR11550:SF0">
    <property type="entry name" value="CTP SYNTHASE-RELATED"/>
    <property type="match status" value="1"/>
</dbReference>
<dbReference type="Pfam" id="PF06418">
    <property type="entry name" value="CTP_synth_N"/>
    <property type="match status" value="1"/>
</dbReference>
<sequence>MTDANKSNTRFIFITGGVMSAVGKGVATASLGKILQFRGFNISVVKIDPYLNVDPGTLNPIEHG</sequence>
<dbReference type="PANTHER" id="PTHR11550">
    <property type="entry name" value="CTP SYNTHASE"/>
    <property type="match status" value="1"/>
</dbReference>
<reference evidence="2" key="1">
    <citation type="journal article" date="2014" name="Front. Microbiol.">
        <title>High frequency of phylogenetically diverse reductive dehalogenase-homologous genes in deep subseafloor sedimentary metagenomes.</title>
        <authorList>
            <person name="Kawai M."/>
            <person name="Futagami T."/>
            <person name="Toyoda A."/>
            <person name="Takaki Y."/>
            <person name="Nishi S."/>
            <person name="Hori S."/>
            <person name="Arai W."/>
            <person name="Tsubouchi T."/>
            <person name="Morono Y."/>
            <person name="Uchiyama I."/>
            <person name="Ito T."/>
            <person name="Fujiyama A."/>
            <person name="Inagaki F."/>
            <person name="Takami H."/>
        </authorList>
    </citation>
    <scope>NUCLEOTIDE SEQUENCE</scope>
    <source>
        <strain evidence="2">Expedition CK06-06</strain>
    </source>
</reference>
<proteinExistence type="predicted"/>
<dbReference type="AlphaFoldDB" id="X1FHL3"/>
<evidence type="ECO:0000259" key="1">
    <source>
        <dbReference type="Pfam" id="PF06418"/>
    </source>
</evidence>
<dbReference type="GO" id="GO:0006241">
    <property type="term" value="P:CTP biosynthetic process"/>
    <property type="evidence" value="ECO:0007669"/>
    <property type="project" value="TreeGrafter"/>
</dbReference>
<dbReference type="GO" id="GO:0019856">
    <property type="term" value="P:pyrimidine nucleobase biosynthetic process"/>
    <property type="evidence" value="ECO:0007669"/>
    <property type="project" value="TreeGrafter"/>
</dbReference>
<gene>
    <name evidence="2" type="ORF">S03H2_19373</name>
</gene>
<dbReference type="InterPro" id="IPR017456">
    <property type="entry name" value="CTP_synthase_N"/>
</dbReference>
<dbReference type="InterPro" id="IPR027417">
    <property type="entry name" value="P-loop_NTPase"/>
</dbReference>
<dbReference type="InterPro" id="IPR004468">
    <property type="entry name" value="CTP_synthase"/>
</dbReference>
<dbReference type="Gene3D" id="3.40.50.300">
    <property type="entry name" value="P-loop containing nucleotide triphosphate hydrolases"/>
    <property type="match status" value="1"/>
</dbReference>
<dbReference type="GO" id="GO:0003883">
    <property type="term" value="F:CTP synthase activity"/>
    <property type="evidence" value="ECO:0007669"/>
    <property type="project" value="InterPro"/>
</dbReference>
<organism evidence="2">
    <name type="scientific">marine sediment metagenome</name>
    <dbReference type="NCBI Taxonomy" id="412755"/>
    <lineage>
        <taxon>unclassified sequences</taxon>
        <taxon>metagenomes</taxon>
        <taxon>ecological metagenomes</taxon>
    </lineage>
</organism>
<dbReference type="EMBL" id="BARU01010115">
    <property type="protein sequence ID" value="GAH45141.1"/>
    <property type="molecule type" value="Genomic_DNA"/>
</dbReference>
<evidence type="ECO:0000313" key="2">
    <source>
        <dbReference type="EMBL" id="GAH45141.1"/>
    </source>
</evidence>
<accession>X1FHL3</accession>
<feature type="non-terminal residue" evidence="2">
    <location>
        <position position="64"/>
    </location>
</feature>
<dbReference type="SUPFAM" id="SSF52540">
    <property type="entry name" value="P-loop containing nucleoside triphosphate hydrolases"/>
    <property type="match status" value="1"/>
</dbReference>
<protein>
    <recommendedName>
        <fullName evidence="1">CTP synthase N-terminal domain-containing protein</fullName>
    </recommendedName>
</protein>